<feature type="domain" description="Radical SAM core" evidence="7">
    <location>
        <begin position="13"/>
        <end position="261"/>
    </location>
</feature>
<evidence type="ECO:0000313" key="8">
    <source>
        <dbReference type="EMBL" id="QFJ55838.1"/>
    </source>
</evidence>
<evidence type="ECO:0000256" key="1">
    <source>
        <dbReference type="ARBA" id="ARBA00001966"/>
    </source>
</evidence>
<dbReference type="GO" id="GO:0051539">
    <property type="term" value="F:4 iron, 4 sulfur cluster binding"/>
    <property type="evidence" value="ECO:0007669"/>
    <property type="project" value="UniProtKB-KW"/>
</dbReference>
<evidence type="ECO:0000313" key="9">
    <source>
        <dbReference type="Proteomes" id="UP000327030"/>
    </source>
</evidence>
<comment type="cofactor">
    <cofactor evidence="1">
        <name>[4Fe-4S] cluster</name>
        <dbReference type="ChEBI" id="CHEBI:49883"/>
    </cofactor>
</comment>
<proteinExistence type="predicted"/>
<dbReference type="InterPro" id="IPR005911">
    <property type="entry name" value="YhcC-like"/>
</dbReference>
<evidence type="ECO:0000256" key="5">
    <source>
        <dbReference type="ARBA" id="ARBA00023004"/>
    </source>
</evidence>
<dbReference type="PANTHER" id="PTHR11135">
    <property type="entry name" value="HISTONE ACETYLTRANSFERASE-RELATED"/>
    <property type="match status" value="1"/>
</dbReference>
<dbReference type="SFLD" id="SFLDS00029">
    <property type="entry name" value="Radical_SAM"/>
    <property type="match status" value="1"/>
</dbReference>
<sequence length="301" mass="34057">MEYISLSDYLKNKYGTKVYKLSLTSGCTCPNRDGTISTGGCIFCSEGGSGDFAAKGMNLAEQICYARELVDKKISSKIPLEERKYIAYFQSFTNTYGDQERLMRLFSEVLSYPEIVGLSIGTRPDCLSDEMIEHLSKLNLEKEVWVELGLQTIHENTSTLINRGYLLQVFEDAYKRLTDAGLKVVVHVILGLPGESKSDIIDTIDYLAKLTPRLFGVKLQLLHILMGTKLADMYQSQPFHIYELDEYCELVCECLRHLPPETVVHRLTGDGPKRLLIAPLWSGNKKVVMNTMREAIKKAHR</sequence>
<dbReference type="NCBIfam" id="TIGR01212">
    <property type="entry name" value="TIGR01212 family radical SAM protein"/>
    <property type="match status" value="1"/>
</dbReference>
<keyword evidence="2" id="KW-0004">4Fe-4S</keyword>
<organism evidence="8 9">
    <name type="scientific">Pseudobutyrivibrio xylanivorans</name>
    <dbReference type="NCBI Taxonomy" id="185007"/>
    <lineage>
        <taxon>Bacteria</taxon>
        <taxon>Bacillati</taxon>
        <taxon>Bacillota</taxon>
        <taxon>Clostridia</taxon>
        <taxon>Lachnospirales</taxon>
        <taxon>Lachnospiraceae</taxon>
        <taxon>Pseudobutyrivibrio</taxon>
    </lineage>
</organism>
<dbReference type="InterPro" id="IPR039661">
    <property type="entry name" value="ELP3"/>
</dbReference>
<dbReference type="InterPro" id="IPR058240">
    <property type="entry name" value="rSAM_sf"/>
</dbReference>
<dbReference type="SMART" id="SM00729">
    <property type="entry name" value="Elp3"/>
    <property type="match status" value="1"/>
</dbReference>
<dbReference type="RefSeq" id="WP_151624978.1">
    <property type="nucleotide sequence ID" value="NZ_CP043028.1"/>
</dbReference>
<evidence type="ECO:0000256" key="2">
    <source>
        <dbReference type="ARBA" id="ARBA00022485"/>
    </source>
</evidence>
<evidence type="ECO:0000256" key="3">
    <source>
        <dbReference type="ARBA" id="ARBA00022691"/>
    </source>
</evidence>
<dbReference type="SFLD" id="SFLDG01082">
    <property type="entry name" value="B12-binding_domain_containing"/>
    <property type="match status" value="1"/>
</dbReference>
<dbReference type="InterPro" id="IPR007197">
    <property type="entry name" value="rSAM"/>
</dbReference>
<dbReference type="PANTHER" id="PTHR11135:SF1">
    <property type="entry name" value="PROTEIN YHCC"/>
    <property type="match status" value="1"/>
</dbReference>
<keyword evidence="4" id="KW-0479">Metal-binding</keyword>
<name>A0A5P6VU50_PSEXY</name>
<accession>A0A5P6VU50</accession>
<dbReference type="Pfam" id="PF16199">
    <property type="entry name" value="Radical_SAM_C"/>
    <property type="match status" value="1"/>
</dbReference>
<dbReference type="Proteomes" id="UP000327030">
    <property type="component" value="Chromosome 1"/>
</dbReference>
<dbReference type="GO" id="GO:0003824">
    <property type="term" value="F:catalytic activity"/>
    <property type="evidence" value="ECO:0007669"/>
    <property type="project" value="InterPro"/>
</dbReference>
<dbReference type="SFLD" id="SFLDG01086">
    <property type="entry name" value="elongater_protein-like"/>
    <property type="match status" value="1"/>
</dbReference>
<gene>
    <name evidence="8" type="ORF">FXF36_13570</name>
</gene>
<reference evidence="9" key="1">
    <citation type="submission" date="2019-08" db="EMBL/GenBank/DDBJ databases">
        <title>Complete Genome Sequence of the Polysaccharide-Degrading Rumen Bacterium Pseudobutyrivibrio xylanivorans MA3014.</title>
        <authorList>
            <person name="Palevich N."/>
            <person name="Maclean P.H."/>
            <person name="Kelly W.J."/>
            <person name="Leahy S.C."/>
            <person name="Rakonjac J."/>
            <person name="Attwood G.T."/>
        </authorList>
    </citation>
    <scope>NUCLEOTIDE SEQUENCE [LARGE SCALE GENOMIC DNA]</scope>
    <source>
        <strain evidence="9">MA3014</strain>
    </source>
</reference>
<dbReference type="InterPro" id="IPR032432">
    <property type="entry name" value="Radical_SAM_C"/>
</dbReference>
<keyword evidence="6" id="KW-0411">Iron-sulfur</keyword>
<dbReference type="EMBL" id="CP043028">
    <property type="protein sequence ID" value="QFJ55838.1"/>
    <property type="molecule type" value="Genomic_DNA"/>
</dbReference>
<dbReference type="KEGG" id="pxv:FXF36_13570"/>
<keyword evidence="5" id="KW-0408">Iron</keyword>
<dbReference type="InterPro" id="IPR023404">
    <property type="entry name" value="rSAM_horseshoe"/>
</dbReference>
<dbReference type="InterPro" id="IPR006638">
    <property type="entry name" value="Elp3/MiaA/NifB-like_rSAM"/>
</dbReference>
<dbReference type="Pfam" id="PF04055">
    <property type="entry name" value="Radical_SAM"/>
    <property type="match status" value="1"/>
</dbReference>
<dbReference type="Gene3D" id="3.80.30.20">
    <property type="entry name" value="tm_1862 like domain"/>
    <property type="match status" value="1"/>
</dbReference>
<dbReference type="PROSITE" id="PS51918">
    <property type="entry name" value="RADICAL_SAM"/>
    <property type="match status" value="1"/>
</dbReference>
<dbReference type="OrthoDB" id="9801689at2"/>
<protein>
    <submittedName>
        <fullName evidence="8">TIGR01212 family radical SAM protein</fullName>
    </submittedName>
</protein>
<dbReference type="GO" id="GO:0046872">
    <property type="term" value="F:metal ion binding"/>
    <property type="evidence" value="ECO:0007669"/>
    <property type="project" value="UniProtKB-KW"/>
</dbReference>
<dbReference type="AlphaFoldDB" id="A0A5P6VU50"/>
<evidence type="ECO:0000256" key="4">
    <source>
        <dbReference type="ARBA" id="ARBA00022723"/>
    </source>
</evidence>
<dbReference type="SFLD" id="SFLDG01091">
    <property type="entry name" value="uncharacterized_CHP01210-like"/>
    <property type="match status" value="1"/>
</dbReference>
<dbReference type="CDD" id="cd01335">
    <property type="entry name" value="Radical_SAM"/>
    <property type="match status" value="1"/>
</dbReference>
<dbReference type="SUPFAM" id="SSF102114">
    <property type="entry name" value="Radical SAM enzymes"/>
    <property type="match status" value="1"/>
</dbReference>
<keyword evidence="3" id="KW-0949">S-adenosyl-L-methionine</keyword>
<evidence type="ECO:0000259" key="7">
    <source>
        <dbReference type="PROSITE" id="PS51918"/>
    </source>
</evidence>
<evidence type="ECO:0000256" key="6">
    <source>
        <dbReference type="ARBA" id="ARBA00023014"/>
    </source>
</evidence>